<dbReference type="HOGENOM" id="CLU_1425624_0_0_7"/>
<dbReference type="PROSITE" id="PS51186">
    <property type="entry name" value="GNAT"/>
    <property type="match status" value="1"/>
</dbReference>
<feature type="domain" description="N-acetyltransferase" evidence="1">
    <location>
        <begin position="7"/>
        <end position="165"/>
    </location>
</feature>
<evidence type="ECO:0000259" key="1">
    <source>
        <dbReference type="PROSITE" id="PS51186"/>
    </source>
</evidence>
<reference evidence="2 3" key="1">
    <citation type="journal article" date="2014" name="Nature">
        <title>An environmental bacterial taxon with a large and distinct metabolic repertoire.</title>
        <authorList>
            <person name="Wilson M.C."/>
            <person name="Mori T."/>
            <person name="Ruckert C."/>
            <person name="Uria A.R."/>
            <person name="Helf M.J."/>
            <person name="Takada K."/>
            <person name="Gernert C."/>
            <person name="Steffens U.A."/>
            <person name="Heycke N."/>
            <person name="Schmitt S."/>
            <person name="Rinke C."/>
            <person name="Helfrich E.J."/>
            <person name="Brachmann A.O."/>
            <person name="Gurgui C."/>
            <person name="Wakimoto T."/>
            <person name="Kracht M."/>
            <person name="Crusemann M."/>
            <person name="Hentschel U."/>
            <person name="Abe I."/>
            <person name="Matsunaga S."/>
            <person name="Kalinowski J."/>
            <person name="Takeyama H."/>
            <person name="Piel J."/>
        </authorList>
    </citation>
    <scope>NUCLEOTIDE SEQUENCE [LARGE SCALE GENOMIC DNA]</scope>
    <source>
        <strain evidence="3">TSY2</strain>
    </source>
</reference>
<dbReference type="EMBL" id="AZHX01000426">
    <property type="protein sequence ID" value="ETX07559.1"/>
    <property type="molecule type" value="Genomic_DNA"/>
</dbReference>
<sequence length="190" mass="21453">MRHVTTFTLDDCPPHADLMALWEAIAADDTVPGNFMDTFPSTLTEFLDPIQDGSMHLWLIRVDGVPVGAHWYHDRGLWGNADSVWTAGYRLPSARGKLGHAPQVEANLIATEQLGVKHFFAACRVNNVRSQRFVEKCGYHPAGIYPKWGWFDGDLDDVVLYTLMPEDQELLMYQARQRAVYQQGHALLLA</sequence>
<evidence type="ECO:0000313" key="3">
    <source>
        <dbReference type="Proteomes" id="UP000019140"/>
    </source>
</evidence>
<gene>
    <name evidence="2" type="ORF">ETSY2_10485</name>
</gene>
<dbReference type="SUPFAM" id="SSF55729">
    <property type="entry name" value="Acyl-CoA N-acyltransferases (Nat)"/>
    <property type="match status" value="1"/>
</dbReference>
<protein>
    <recommendedName>
        <fullName evidence="1">N-acetyltransferase domain-containing protein</fullName>
    </recommendedName>
</protein>
<name>W4MB05_9BACT</name>
<accession>W4MB05</accession>
<dbReference type="GO" id="GO:0016747">
    <property type="term" value="F:acyltransferase activity, transferring groups other than amino-acyl groups"/>
    <property type="evidence" value="ECO:0007669"/>
    <property type="project" value="InterPro"/>
</dbReference>
<dbReference type="InterPro" id="IPR016181">
    <property type="entry name" value="Acyl_CoA_acyltransferase"/>
</dbReference>
<proteinExistence type="predicted"/>
<evidence type="ECO:0000313" key="2">
    <source>
        <dbReference type="EMBL" id="ETX07559.1"/>
    </source>
</evidence>
<dbReference type="InterPro" id="IPR000182">
    <property type="entry name" value="GNAT_dom"/>
</dbReference>
<dbReference type="Proteomes" id="UP000019140">
    <property type="component" value="Unassembled WGS sequence"/>
</dbReference>
<keyword evidence="3" id="KW-1185">Reference proteome</keyword>
<dbReference type="Pfam" id="PF13302">
    <property type="entry name" value="Acetyltransf_3"/>
    <property type="match status" value="1"/>
</dbReference>
<dbReference type="Gene3D" id="3.40.630.30">
    <property type="match status" value="1"/>
</dbReference>
<comment type="caution">
    <text evidence="2">The sequence shown here is derived from an EMBL/GenBank/DDBJ whole genome shotgun (WGS) entry which is preliminary data.</text>
</comment>
<dbReference type="AlphaFoldDB" id="W4MB05"/>
<organism evidence="2 3">
    <name type="scientific">Candidatus Entotheonella gemina</name>
    <dbReference type="NCBI Taxonomy" id="1429439"/>
    <lineage>
        <taxon>Bacteria</taxon>
        <taxon>Pseudomonadati</taxon>
        <taxon>Nitrospinota/Tectimicrobiota group</taxon>
        <taxon>Candidatus Tectimicrobiota</taxon>
        <taxon>Candidatus Entotheonellia</taxon>
        <taxon>Candidatus Entotheonellales</taxon>
        <taxon>Candidatus Entotheonellaceae</taxon>
        <taxon>Candidatus Entotheonella</taxon>
    </lineage>
</organism>